<dbReference type="InterPro" id="IPR036390">
    <property type="entry name" value="WH_DNA-bd_sf"/>
</dbReference>
<dbReference type="GO" id="GO:0003677">
    <property type="term" value="F:DNA binding"/>
    <property type="evidence" value="ECO:0007669"/>
    <property type="project" value="UniProtKB-KW"/>
</dbReference>
<evidence type="ECO:0000313" key="7">
    <source>
        <dbReference type="EMBL" id="PZP54024.1"/>
    </source>
</evidence>
<evidence type="ECO:0000256" key="5">
    <source>
        <dbReference type="ARBA" id="ARBA00023163"/>
    </source>
</evidence>
<keyword evidence="2" id="KW-0963">Cytoplasm</keyword>
<dbReference type="EMBL" id="QFOL01000005">
    <property type="protein sequence ID" value="PZP54024.1"/>
    <property type="molecule type" value="Genomic_DNA"/>
</dbReference>
<evidence type="ECO:0000256" key="2">
    <source>
        <dbReference type="ARBA" id="ARBA00022490"/>
    </source>
</evidence>
<dbReference type="InterPro" id="IPR039422">
    <property type="entry name" value="MarR/SlyA-like"/>
</dbReference>
<keyword evidence="4" id="KW-0238">DNA-binding</keyword>
<dbReference type="SUPFAM" id="SSF46785">
    <property type="entry name" value="Winged helix' DNA-binding domain"/>
    <property type="match status" value="1"/>
</dbReference>
<feature type="domain" description="HTH marR-type" evidence="6">
    <location>
        <begin position="10"/>
        <end position="140"/>
    </location>
</feature>
<gene>
    <name evidence="7" type="ORF">DI595_01540</name>
</gene>
<reference evidence="7 8" key="1">
    <citation type="submission" date="2017-08" db="EMBL/GenBank/DDBJ databases">
        <title>Infants hospitalized years apart are colonized by the same room-sourced microbial strains.</title>
        <authorList>
            <person name="Brooks B."/>
            <person name="Olm M.R."/>
            <person name="Firek B.A."/>
            <person name="Baker R."/>
            <person name="Thomas B.C."/>
            <person name="Morowitz M.J."/>
            <person name="Banfield J.F."/>
        </authorList>
    </citation>
    <scope>NUCLEOTIDE SEQUENCE [LARGE SCALE GENOMIC DNA]</scope>
    <source>
        <strain evidence="7">S2_009_000_R2_73</strain>
    </source>
</reference>
<proteinExistence type="predicted"/>
<dbReference type="PANTHER" id="PTHR33164">
    <property type="entry name" value="TRANSCRIPTIONAL REGULATOR, MARR FAMILY"/>
    <property type="match status" value="1"/>
</dbReference>
<dbReference type="PROSITE" id="PS50995">
    <property type="entry name" value="HTH_MARR_2"/>
    <property type="match status" value="1"/>
</dbReference>
<dbReference type="SMART" id="SM00347">
    <property type="entry name" value="HTH_MARR"/>
    <property type="match status" value="1"/>
</dbReference>
<dbReference type="Pfam" id="PF22381">
    <property type="entry name" value="Staph_reg_Sar_Rot"/>
    <property type="match status" value="1"/>
</dbReference>
<dbReference type="InterPro" id="IPR055166">
    <property type="entry name" value="Transc_reg_Sar_Rot_HTH"/>
</dbReference>
<evidence type="ECO:0000313" key="8">
    <source>
        <dbReference type="Proteomes" id="UP000249769"/>
    </source>
</evidence>
<dbReference type="AlphaFoldDB" id="A0A2W5FI61"/>
<organism evidence="7 8">
    <name type="scientific">Agrobacterium fabrum</name>
    <dbReference type="NCBI Taxonomy" id="1176649"/>
    <lineage>
        <taxon>Bacteria</taxon>
        <taxon>Pseudomonadati</taxon>
        <taxon>Pseudomonadota</taxon>
        <taxon>Alphaproteobacteria</taxon>
        <taxon>Hyphomicrobiales</taxon>
        <taxon>Rhizobiaceae</taxon>
        <taxon>Rhizobium/Agrobacterium group</taxon>
        <taxon>Agrobacterium</taxon>
        <taxon>Agrobacterium tumefaciens complex</taxon>
    </lineage>
</organism>
<evidence type="ECO:0000256" key="3">
    <source>
        <dbReference type="ARBA" id="ARBA00023015"/>
    </source>
</evidence>
<protein>
    <submittedName>
        <fullName evidence="7">MarR family transcriptional regulator</fullName>
    </submittedName>
</protein>
<keyword evidence="3" id="KW-0805">Transcription regulation</keyword>
<dbReference type="InterPro" id="IPR036388">
    <property type="entry name" value="WH-like_DNA-bd_sf"/>
</dbReference>
<evidence type="ECO:0000256" key="4">
    <source>
        <dbReference type="ARBA" id="ARBA00023125"/>
    </source>
</evidence>
<keyword evidence="5" id="KW-0804">Transcription</keyword>
<comment type="caution">
    <text evidence="7">The sequence shown here is derived from an EMBL/GenBank/DDBJ whole genome shotgun (WGS) entry which is preliminary data.</text>
</comment>
<dbReference type="Proteomes" id="UP000249769">
    <property type="component" value="Unassembled WGS sequence"/>
</dbReference>
<evidence type="ECO:0000256" key="1">
    <source>
        <dbReference type="ARBA" id="ARBA00004496"/>
    </source>
</evidence>
<dbReference type="FunFam" id="1.10.10.10:FF:000163">
    <property type="entry name" value="MarR family transcriptional regulator"/>
    <property type="match status" value="1"/>
</dbReference>
<dbReference type="InterPro" id="IPR000835">
    <property type="entry name" value="HTH_MarR-typ"/>
</dbReference>
<name>A0A2W5FI61_9HYPH</name>
<dbReference type="GO" id="GO:0006950">
    <property type="term" value="P:response to stress"/>
    <property type="evidence" value="ECO:0007669"/>
    <property type="project" value="TreeGrafter"/>
</dbReference>
<evidence type="ECO:0000259" key="6">
    <source>
        <dbReference type="PROSITE" id="PS50995"/>
    </source>
</evidence>
<dbReference type="PANTHER" id="PTHR33164:SF5">
    <property type="entry name" value="ORGANIC HYDROPEROXIDE RESISTANCE TRANSCRIPTIONAL REGULATOR"/>
    <property type="match status" value="1"/>
</dbReference>
<comment type="subcellular location">
    <subcellularLocation>
        <location evidence="1">Cytoplasm</location>
    </subcellularLocation>
</comment>
<dbReference type="Gene3D" id="1.10.10.10">
    <property type="entry name" value="Winged helix-like DNA-binding domain superfamily/Winged helix DNA-binding domain"/>
    <property type="match status" value="1"/>
</dbReference>
<dbReference type="GO" id="GO:0003700">
    <property type="term" value="F:DNA-binding transcription factor activity"/>
    <property type="evidence" value="ECO:0007669"/>
    <property type="project" value="InterPro"/>
</dbReference>
<dbReference type="GO" id="GO:0005737">
    <property type="term" value="C:cytoplasm"/>
    <property type="evidence" value="ECO:0007669"/>
    <property type="project" value="UniProtKB-SubCell"/>
</dbReference>
<sequence length="148" mass="16232">MTDSQPIPLDSQLCFSLYGTSIAINRTYKPMLDALGVTYPQYLVLSTLWEGDGQTISAIADRLALEPSTITPLVKRLEAGGFVTRQRSKLDERLVGVHLTDKGRDLQAKTGCLTDTLLQRSGMTVEEIIALNTRIQKLRDALAAPLAD</sequence>
<accession>A0A2W5FI61</accession>